<comment type="function">
    <text evidence="10 11">Phosphorylation of dTMP to form dTDP in both de novo and salvage pathways of dTTP synthesis.</text>
</comment>
<dbReference type="Gene3D" id="3.40.50.300">
    <property type="entry name" value="P-loop containing nucleotide triphosphate hydrolases"/>
    <property type="match status" value="1"/>
</dbReference>
<dbReference type="InterPro" id="IPR018094">
    <property type="entry name" value="Thymidylate_kinase"/>
</dbReference>
<dbReference type="GO" id="GO:0004798">
    <property type="term" value="F:dTMP kinase activity"/>
    <property type="evidence" value="ECO:0007669"/>
    <property type="project" value="UniProtKB-UniRule"/>
</dbReference>
<evidence type="ECO:0000256" key="7">
    <source>
        <dbReference type="ARBA" id="ARBA00022777"/>
    </source>
</evidence>
<dbReference type="EC" id="2.7.4.9" evidence="2 11"/>
<organism evidence="13 14">
    <name type="scientific">Alicyclobacillus ferrooxydans</name>
    <dbReference type="NCBI Taxonomy" id="471514"/>
    <lineage>
        <taxon>Bacteria</taxon>
        <taxon>Bacillati</taxon>
        <taxon>Bacillota</taxon>
        <taxon>Bacilli</taxon>
        <taxon>Bacillales</taxon>
        <taxon>Alicyclobacillaceae</taxon>
        <taxon>Alicyclobacillus</taxon>
    </lineage>
</organism>
<dbReference type="RefSeq" id="WP_054968358.1">
    <property type="nucleotide sequence ID" value="NZ_LJCO01000030.1"/>
</dbReference>
<dbReference type="PANTHER" id="PTHR10344:SF4">
    <property type="entry name" value="UMP-CMP KINASE 2, MITOCHONDRIAL"/>
    <property type="match status" value="1"/>
</dbReference>
<dbReference type="OrthoDB" id="9774907at2"/>
<dbReference type="EMBL" id="LJCO01000030">
    <property type="protein sequence ID" value="KPV44631.1"/>
    <property type="molecule type" value="Genomic_DNA"/>
</dbReference>
<evidence type="ECO:0000256" key="10">
    <source>
        <dbReference type="ARBA" id="ARBA00057735"/>
    </source>
</evidence>
<keyword evidence="14" id="KW-1185">Reference proteome</keyword>
<evidence type="ECO:0000256" key="8">
    <source>
        <dbReference type="ARBA" id="ARBA00022840"/>
    </source>
</evidence>
<evidence type="ECO:0000256" key="2">
    <source>
        <dbReference type="ARBA" id="ARBA00012980"/>
    </source>
</evidence>
<comment type="catalytic activity">
    <reaction evidence="9 11">
        <text>dTMP + ATP = dTDP + ADP</text>
        <dbReference type="Rhea" id="RHEA:13517"/>
        <dbReference type="ChEBI" id="CHEBI:30616"/>
        <dbReference type="ChEBI" id="CHEBI:58369"/>
        <dbReference type="ChEBI" id="CHEBI:63528"/>
        <dbReference type="ChEBI" id="CHEBI:456216"/>
        <dbReference type="EC" id="2.7.4.9"/>
    </reaction>
</comment>
<feature type="binding site" evidence="11">
    <location>
        <begin position="7"/>
        <end position="14"/>
    </location>
    <ligand>
        <name>ATP</name>
        <dbReference type="ChEBI" id="CHEBI:30616"/>
    </ligand>
</feature>
<evidence type="ECO:0000256" key="6">
    <source>
        <dbReference type="ARBA" id="ARBA00022741"/>
    </source>
</evidence>
<dbReference type="SUPFAM" id="SSF52540">
    <property type="entry name" value="P-loop containing nucleoside triphosphate hydrolases"/>
    <property type="match status" value="1"/>
</dbReference>
<sequence length="213" mass="23586">MFITFEGLDGAGKTTQIARLRRRLEDLGTRVVMTREPGGTPIGDALRAMLLDPGQTSLSPHTEALLYAASRAQLLAEVIRPALNEGGIVICDRYVDASIAYQGAGLQLGTEAVESVNAFATGGLQPDLTILMDLPVDESRHRVSESLRTTGPDRIEQRDAEYFGRVRKAFREIAQYEPHRVVVIDARKTPEELEQEIWYLVSNRLNIIKGIRG</sequence>
<evidence type="ECO:0000256" key="5">
    <source>
        <dbReference type="ARBA" id="ARBA00022727"/>
    </source>
</evidence>
<dbReference type="GO" id="GO:0006233">
    <property type="term" value="P:dTDP biosynthetic process"/>
    <property type="evidence" value="ECO:0007669"/>
    <property type="project" value="InterPro"/>
</dbReference>
<dbReference type="InterPro" id="IPR027417">
    <property type="entry name" value="P-loop_NTPase"/>
</dbReference>
<protein>
    <recommendedName>
        <fullName evidence="3 11">Thymidylate kinase</fullName>
        <ecNumber evidence="2 11">2.7.4.9</ecNumber>
    </recommendedName>
    <alternativeName>
        <fullName evidence="11">dTMP kinase</fullName>
    </alternativeName>
</protein>
<dbReference type="PANTHER" id="PTHR10344">
    <property type="entry name" value="THYMIDYLATE KINASE"/>
    <property type="match status" value="1"/>
</dbReference>
<evidence type="ECO:0000256" key="11">
    <source>
        <dbReference type="HAMAP-Rule" id="MF_00165"/>
    </source>
</evidence>
<dbReference type="CDD" id="cd01672">
    <property type="entry name" value="TMPK"/>
    <property type="match status" value="1"/>
</dbReference>
<keyword evidence="5 11" id="KW-0545">Nucleotide biosynthesis</keyword>
<dbReference type="Pfam" id="PF02223">
    <property type="entry name" value="Thymidylate_kin"/>
    <property type="match status" value="1"/>
</dbReference>
<evidence type="ECO:0000256" key="9">
    <source>
        <dbReference type="ARBA" id="ARBA00048743"/>
    </source>
</evidence>
<gene>
    <name evidence="11" type="primary">tmk</name>
    <name evidence="13" type="ORF">AN477_06540</name>
</gene>
<dbReference type="GO" id="GO:0006227">
    <property type="term" value="P:dUDP biosynthetic process"/>
    <property type="evidence" value="ECO:0007669"/>
    <property type="project" value="TreeGrafter"/>
</dbReference>
<evidence type="ECO:0000256" key="1">
    <source>
        <dbReference type="ARBA" id="ARBA00009776"/>
    </source>
</evidence>
<dbReference type="AlphaFoldDB" id="A0A0P9EML2"/>
<accession>A0A0P9EML2</accession>
<comment type="caution">
    <text evidence="13">The sequence shown here is derived from an EMBL/GenBank/DDBJ whole genome shotgun (WGS) entry which is preliminary data.</text>
</comment>
<feature type="domain" description="Thymidylate kinase-like" evidence="12">
    <location>
        <begin position="5"/>
        <end position="197"/>
    </location>
</feature>
<dbReference type="GO" id="GO:0006235">
    <property type="term" value="P:dTTP biosynthetic process"/>
    <property type="evidence" value="ECO:0007669"/>
    <property type="project" value="UniProtKB-UniRule"/>
</dbReference>
<dbReference type="GO" id="GO:0005524">
    <property type="term" value="F:ATP binding"/>
    <property type="evidence" value="ECO:0007669"/>
    <property type="project" value="UniProtKB-UniRule"/>
</dbReference>
<dbReference type="GO" id="GO:0005829">
    <property type="term" value="C:cytosol"/>
    <property type="evidence" value="ECO:0007669"/>
    <property type="project" value="TreeGrafter"/>
</dbReference>
<keyword evidence="6 11" id="KW-0547">Nucleotide-binding</keyword>
<reference evidence="13 14" key="1">
    <citation type="submission" date="2015-09" db="EMBL/GenBank/DDBJ databases">
        <title>Draft genome sequence of Alicyclobacillus ferrooxydans DSM 22381.</title>
        <authorList>
            <person name="Hemp J."/>
        </authorList>
    </citation>
    <scope>NUCLEOTIDE SEQUENCE [LARGE SCALE GENOMIC DNA]</scope>
    <source>
        <strain evidence="13 14">TC-34</strain>
    </source>
</reference>
<dbReference type="STRING" id="471514.AN477_06540"/>
<evidence type="ECO:0000256" key="3">
    <source>
        <dbReference type="ARBA" id="ARBA00017144"/>
    </source>
</evidence>
<dbReference type="NCBIfam" id="TIGR00041">
    <property type="entry name" value="DTMP_kinase"/>
    <property type="match status" value="1"/>
</dbReference>
<dbReference type="Proteomes" id="UP000050482">
    <property type="component" value="Unassembled WGS sequence"/>
</dbReference>
<evidence type="ECO:0000313" key="13">
    <source>
        <dbReference type="EMBL" id="KPV44631.1"/>
    </source>
</evidence>
<keyword evidence="7 11" id="KW-0418">Kinase</keyword>
<comment type="similarity">
    <text evidence="1 11">Belongs to the thymidylate kinase family.</text>
</comment>
<dbReference type="InterPro" id="IPR039430">
    <property type="entry name" value="Thymidylate_kin-like_dom"/>
</dbReference>
<dbReference type="FunFam" id="3.40.50.300:FF:000225">
    <property type="entry name" value="Thymidylate kinase"/>
    <property type="match status" value="1"/>
</dbReference>
<evidence type="ECO:0000313" key="14">
    <source>
        <dbReference type="Proteomes" id="UP000050482"/>
    </source>
</evidence>
<keyword evidence="4 11" id="KW-0808">Transferase</keyword>
<name>A0A0P9EML2_9BACL</name>
<evidence type="ECO:0000259" key="12">
    <source>
        <dbReference type="Pfam" id="PF02223"/>
    </source>
</evidence>
<dbReference type="PATRIC" id="fig|471514.4.peg.4283"/>
<keyword evidence="8 11" id="KW-0067">ATP-binding</keyword>
<proteinExistence type="inferred from homology"/>
<evidence type="ECO:0000256" key="4">
    <source>
        <dbReference type="ARBA" id="ARBA00022679"/>
    </source>
</evidence>
<dbReference type="HAMAP" id="MF_00165">
    <property type="entry name" value="Thymidylate_kinase"/>
    <property type="match status" value="1"/>
</dbReference>